<gene>
    <name evidence="3" type="ORF">ACJMK2_039485</name>
</gene>
<protein>
    <recommendedName>
        <fullName evidence="2">C-type lectin domain-containing protein</fullName>
    </recommendedName>
</protein>
<dbReference type="EMBL" id="JBJQND010000007">
    <property type="protein sequence ID" value="KAL3871491.1"/>
    <property type="molecule type" value="Genomic_DNA"/>
</dbReference>
<dbReference type="CDD" id="cd00037">
    <property type="entry name" value="CLECT"/>
    <property type="match status" value="1"/>
</dbReference>
<dbReference type="Proteomes" id="UP001634394">
    <property type="component" value="Unassembled WGS sequence"/>
</dbReference>
<evidence type="ECO:0000313" key="4">
    <source>
        <dbReference type="Proteomes" id="UP001634394"/>
    </source>
</evidence>
<proteinExistence type="predicted"/>
<dbReference type="AlphaFoldDB" id="A0ABD3WC51"/>
<name>A0ABD3WC51_SINWO</name>
<comment type="caution">
    <text evidence="3">The sequence shown here is derived from an EMBL/GenBank/DDBJ whole genome shotgun (WGS) entry which is preliminary data.</text>
</comment>
<feature type="chain" id="PRO_5044747527" description="C-type lectin domain-containing protein" evidence="1">
    <location>
        <begin position="22"/>
        <end position="185"/>
    </location>
</feature>
<sequence>MKILTFLGFMVLLTSSPPTNCFPGLPVPIPVYISQPVAGSNVGLLECRLGYTINDNECGRFCYRLESRNCISFMNAQALCKQEGGDLLEPDVCTFPLFHGLARRQRGSCGDYWVGAFRTPPALNYMTVRGAALPDNFQFWGVNQPSRTVTAGRQQACVQIENGNGFLLNDDVCANRGGFICQQFI</sequence>
<evidence type="ECO:0000259" key="2">
    <source>
        <dbReference type="PROSITE" id="PS50041"/>
    </source>
</evidence>
<keyword evidence="1" id="KW-0732">Signal</keyword>
<feature type="signal peptide" evidence="1">
    <location>
        <begin position="1"/>
        <end position="21"/>
    </location>
</feature>
<feature type="domain" description="C-type lectin" evidence="2">
    <location>
        <begin position="58"/>
        <end position="182"/>
    </location>
</feature>
<keyword evidence="4" id="KW-1185">Reference proteome</keyword>
<dbReference type="Gene3D" id="3.10.100.10">
    <property type="entry name" value="Mannose-Binding Protein A, subunit A"/>
    <property type="match status" value="1"/>
</dbReference>
<evidence type="ECO:0000313" key="3">
    <source>
        <dbReference type="EMBL" id="KAL3871491.1"/>
    </source>
</evidence>
<evidence type="ECO:0000256" key="1">
    <source>
        <dbReference type="SAM" id="SignalP"/>
    </source>
</evidence>
<reference evidence="3 4" key="1">
    <citation type="submission" date="2024-11" db="EMBL/GenBank/DDBJ databases">
        <title>Chromosome-level genome assembly of the freshwater bivalve Anodonta woodiana.</title>
        <authorList>
            <person name="Chen X."/>
        </authorList>
    </citation>
    <scope>NUCLEOTIDE SEQUENCE [LARGE SCALE GENOMIC DNA]</scope>
    <source>
        <strain evidence="3">MN2024</strain>
        <tissue evidence="3">Gills</tissue>
    </source>
</reference>
<organism evidence="3 4">
    <name type="scientific">Sinanodonta woodiana</name>
    <name type="common">Chinese pond mussel</name>
    <name type="synonym">Anodonta woodiana</name>
    <dbReference type="NCBI Taxonomy" id="1069815"/>
    <lineage>
        <taxon>Eukaryota</taxon>
        <taxon>Metazoa</taxon>
        <taxon>Spiralia</taxon>
        <taxon>Lophotrochozoa</taxon>
        <taxon>Mollusca</taxon>
        <taxon>Bivalvia</taxon>
        <taxon>Autobranchia</taxon>
        <taxon>Heteroconchia</taxon>
        <taxon>Palaeoheterodonta</taxon>
        <taxon>Unionida</taxon>
        <taxon>Unionoidea</taxon>
        <taxon>Unionidae</taxon>
        <taxon>Unioninae</taxon>
        <taxon>Sinanodonta</taxon>
    </lineage>
</organism>
<accession>A0ABD3WC51</accession>
<dbReference type="InterPro" id="IPR001304">
    <property type="entry name" value="C-type_lectin-like"/>
</dbReference>
<dbReference type="InterPro" id="IPR016187">
    <property type="entry name" value="CTDL_fold"/>
</dbReference>
<dbReference type="SUPFAM" id="SSF56436">
    <property type="entry name" value="C-type lectin-like"/>
    <property type="match status" value="1"/>
</dbReference>
<dbReference type="InterPro" id="IPR016186">
    <property type="entry name" value="C-type_lectin-like/link_sf"/>
</dbReference>
<dbReference type="PROSITE" id="PS50041">
    <property type="entry name" value="C_TYPE_LECTIN_2"/>
    <property type="match status" value="1"/>
</dbReference>
<dbReference type="Pfam" id="PF00059">
    <property type="entry name" value="Lectin_C"/>
    <property type="match status" value="1"/>
</dbReference>